<accession>A0A8S5RK98</accession>
<protein>
    <submittedName>
        <fullName evidence="1">Uncharacterized protein</fullName>
    </submittedName>
</protein>
<proteinExistence type="predicted"/>
<evidence type="ECO:0000313" key="1">
    <source>
        <dbReference type="EMBL" id="DAE31485.1"/>
    </source>
</evidence>
<name>A0A8S5RK98_9VIRU</name>
<dbReference type="EMBL" id="BK059109">
    <property type="protein sequence ID" value="DAE31485.1"/>
    <property type="molecule type" value="Genomic_DNA"/>
</dbReference>
<reference evidence="1" key="1">
    <citation type="journal article" date="2021" name="Proc. Natl. Acad. Sci. U.S.A.">
        <title>A Catalog of Tens of Thousands of Viruses from Human Metagenomes Reveals Hidden Associations with Chronic Diseases.</title>
        <authorList>
            <person name="Tisza M.J."/>
            <person name="Buck C.B."/>
        </authorList>
    </citation>
    <scope>NUCLEOTIDE SEQUENCE</scope>
    <source>
        <strain evidence="1">CtBM815</strain>
    </source>
</reference>
<organism evidence="1">
    <name type="scientific">virus sp. ctBM815</name>
    <dbReference type="NCBI Taxonomy" id="2825806"/>
    <lineage>
        <taxon>Viruses</taxon>
    </lineage>
</organism>
<sequence length="32" mass="4039">MGLQYSMYRKNLARMAYLYLKYTNIKFRFLKI</sequence>